<evidence type="ECO:0000256" key="5">
    <source>
        <dbReference type="ARBA" id="ARBA00023014"/>
    </source>
</evidence>
<keyword evidence="4" id="KW-0408">Iron</keyword>
<organism evidence="6 7">
    <name type="scientific">Marinilactibacillus psychrotolerans</name>
    <dbReference type="NCBI Taxonomy" id="191770"/>
    <lineage>
        <taxon>Bacteria</taxon>
        <taxon>Bacillati</taxon>
        <taxon>Bacillota</taxon>
        <taxon>Bacilli</taxon>
        <taxon>Lactobacillales</taxon>
        <taxon>Carnobacteriaceae</taxon>
        <taxon>Marinilactibacillus</taxon>
    </lineage>
</organism>
<dbReference type="AlphaFoldDB" id="A0A5R9C750"/>
<dbReference type="GO" id="GO:0046872">
    <property type="term" value="F:metal ion binding"/>
    <property type="evidence" value="ECO:0007669"/>
    <property type="project" value="UniProtKB-KW"/>
</dbReference>
<evidence type="ECO:0000313" key="7">
    <source>
        <dbReference type="Proteomes" id="UP000307201"/>
    </source>
</evidence>
<dbReference type="OrthoDB" id="9780658at2"/>
<evidence type="ECO:0000256" key="2">
    <source>
        <dbReference type="ARBA" id="ARBA00022723"/>
    </source>
</evidence>
<dbReference type="PANTHER" id="PTHR43498">
    <property type="entry name" value="FERREDOXIN:COB-COM HETERODISULFIDE REDUCTASE SUBUNIT A"/>
    <property type="match status" value="1"/>
</dbReference>
<comment type="caution">
    <text evidence="6">The sequence shown here is derived from an EMBL/GenBank/DDBJ whole genome shotgun (WGS) entry which is preliminary data.</text>
</comment>
<gene>
    <name evidence="6" type="ORF">FEZ48_02265</name>
</gene>
<evidence type="ECO:0000313" key="6">
    <source>
        <dbReference type="EMBL" id="TLQ08997.1"/>
    </source>
</evidence>
<evidence type="ECO:0000256" key="3">
    <source>
        <dbReference type="ARBA" id="ARBA00023002"/>
    </source>
</evidence>
<dbReference type="PANTHER" id="PTHR43498:SF1">
    <property type="entry name" value="COB--COM HETERODISULFIDE REDUCTASE IRON-SULFUR SUBUNIT A"/>
    <property type="match status" value="1"/>
</dbReference>
<keyword evidence="3" id="KW-0560">Oxidoreductase</keyword>
<name>A0A5R9C750_9LACT</name>
<keyword evidence="2" id="KW-0479">Metal-binding</keyword>
<dbReference type="RefSeq" id="WP_138470835.1">
    <property type="nucleotide sequence ID" value="NZ_VBTE01000004.1"/>
</dbReference>
<dbReference type="GO" id="GO:0016491">
    <property type="term" value="F:oxidoreductase activity"/>
    <property type="evidence" value="ECO:0007669"/>
    <property type="project" value="UniProtKB-KW"/>
</dbReference>
<dbReference type="InterPro" id="IPR039650">
    <property type="entry name" value="HdrA-like"/>
</dbReference>
<evidence type="ECO:0000256" key="1">
    <source>
        <dbReference type="ARBA" id="ARBA00022485"/>
    </source>
</evidence>
<dbReference type="GO" id="GO:0051539">
    <property type="term" value="F:4 iron, 4 sulfur cluster binding"/>
    <property type="evidence" value="ECO:0007669"/>
    <property type="project" value="UniProtKB-KW"/>
</dbReference>
<protein>
    <submittedName>
        <fullName evidence="6">FAD-dependent oxidoreductase</fullName>
    </submittedName>
</protein>
<sequence>MSNLKYYDPQTLKKGNETYTSQVIIYGATSAGITSAIQLKRYGIECMIVEPTNHVGGMTTSGLSATDLGSEYAVGGISKEFYTKISEHYQKQNEYNFEPKVAKEIYKQWIDEYNIPIYTKQPLKKVIKENNKIKEFTTENGNTFIADVFIDTTYEGDLFAKAGISYKVGREANSQYKEIYNGIQFKDQHHKFEEWIDPYVIEGDPESGLLPGIQDLSMEEIGYPGLADDTIQAYNFRITLTKNKENKIRFPKPKNYNSERYLLLLRYILTGNWDAMNLNTPLPNEKWDLNNYGAFSTDHIGMNYEWPDADNETREKIYQDHIEYNQGILYFLANDSRVPKDIRDEVSEFGLPKDEYEDSEHWPPQLYIREARRMISDYVMTDRNCLKVDTVHDSIGLASYHMDSHNCRRFVIDGRVMNEGDVEIPVSPFPISYRSIRPKKEEATNLLVPVCLSSSHIAYGSIRMEPIFMILGQSAAVAAKIALEEQIPVQDLDYDVLREELIKQNQVVEWDESIEDDPLARMKETFGKE</sequence>
<keyword evidence="5" id="KW-0411">Iron-sulfur</keyword>
<dbReference type="SUPFAM" id="SSF51905">
    <property type="entry name" value="FAD/NAD(P)-binding domain"/>
    <property type="match status" value="1"/>
</dbReference>
<dbReference type="InterPro" id="IPR036188">
    <property type="entry name" value="FAD/NAD-bd_sf"/>
</dbReference>
<reference evidence="6 7" key="1">
    <citation type="submission" date="2019-05" db="EMBL/GenBank/DDBJ databases">
        <title>The metagenome of a microbial culture collection derived from dairy environment covers the genomic content of the human microbiome.</title>
        <authorList>
            <person name="Roder T."/>
            <person name="Wuthrich D."/>
            <person name="Sattari Z."/>
            <person name="Von Ah U."/>
            <person name="Bar C."/>
            <person name="Ronchi F."/>
            <person name="Macpherson A.J."/>
            <person name="Ganal-Vonarburg S.C."/>
            <person name="Bruggmann R."/>
            <person name="Vergeres G."/>
        </authorList>
    </citation>
    <scope>NUCLEOTIDE SEQUENCE [LARGE SCALE GENOMIC DNA]</scope>
    <source>
        <strain evidence="6 7">FAM 24235</strain>
    </source>
</reference>
<proteinExistence type="predicted"/>
<evidence type="ECO:0000256" key="4">
    <source>
        <dbReference type="ARBA" id="ARBA00023004"/>
    </source>
</evidence>
<dbReference type="Gene3D" id="3.50.50.60">
    <property type="entry name" value="FAD/NAD(P)-binding domain"/>
    <property type="match status" value="1"/>
</dbReference>
<dbReference type="Proteomes" id="UP000307201">
    <property type="component" value="Unassembled WGS sequence"/>
</dbReference>
<dbReference type="Pfam" id="PF12831">
    <property type="entry name" value="FAD_oxidored"/>
    <property type="match status" value="1"/>
</dbReference>
<dbReference type="EMBL" id="VBTE01000004">
    <property type="protein sequence ID" value="TLQ08997.1"/>
    <property type="molecule type" value="Genomic_DNA"/>
</dbReference>
<keyword evidence="1" id="KW-0004">4Fe-4S</keyword>
<accession>A0A5R9C750</accession>